<sequence>MARKNIAISGKFAVGKTSAAEILVNNAGYKRLSMAQPIKDFVLQAYGTIDKGVTLSTYPDGQKSVRQVMQEVGQRMKEVDRDIWLKMLKSQIDECFYVGTPVVIDDMRFPFEADFLRDNGFIIARLTAPDSVRFARYSAIYGRPPSHKEIHDTSEVHVPLISADIEIDGEESPEAVADRLAALAEGENNG</sequence>
<name>A0A6J7WXR4_9CAUD</name>
<accession>A0A6J7WXR4</accession>
<gene>
    <name evidence="1" type="ORF">UFOVP357_37</name>
</gene>
<reference evidence="1" key="1">
    <citation type="submission" date="2020-05" db="EMBL/GenBank/DDBJ databases">
        <authorList>
            <person name="Chiriac C."/>
            <person name="Salcher M."/>
            <person name="Ghai R."/>
            <person name="Kavagutti S V."/>
        </authorList>
    </citation>
    <scope>NUCLEOTIDE SEQUENCE</scope>
</reference>
<dbReference type="Pfam" id="PF13238">
    <property type="entry name" value="AAA_18"/>
    <property type="match status" value="1"/>
</dbReference>
<evidence type="ECO:0000313" key="1">
    <source>
        <dbReference type="EMBL" id="CAB5220844.1"/>
    </source>
</evidence>
<evidence type="ECO:0008006" key="2">
    <source>
        <dbReference type="Google" id="ProtNLM"/>
    </source>
</evidence>
<dbReference type="Gene3D" id="3.40.50.300">
    <property type="entry name" value="P-loop containing nucleotide triphosphate hydrolases"/>
    <property type="match status" value="1"/>
</dbReference>
<dbReference type="EMBL" id="LR798289">
    <property type="protein sequence ID" value="CAB5220844.1"/>
    <property type="molecule type" value="Genomic_DNA"/>
</dbReference>
<dbReference type="InterPro" id="IPR027417">
    <property type="entry name" value="P-loop_NTPase"/>
</dbReference>
<dbReference type="SUPFAM" id="SSF52540">
    <property type="entry name" value="P-loop containing nucleoside triphosphate hydrolases"/>
    <property type="match status" value="1"/>
</dbReference>
<protein>
    <recommendedName>
        <fullName evidence="2">Dephospho-CoA kinase</fullName>
    </recommendedName>
</protein>
<organism evidence="1">
    <name type="scientific">uncultured Caudovirales phage</name>
    <dbReference type="NCBI Taxonomy" id="2100421"/>
    <lineage>
        <taxon>Viruses</taxon>
        <taxon>Duplodnaviria</taxon>
        <taxon>Heunggongvirae</taxon>
        <taxon>Uroviricota</taxon>
        <taxon>Caudoviricetes</taxon>
        <taxon>Peduoviridae</taxon>
        <taxon>Maltschvirus</taxon>
        <taxon>Maltschvirus maltsch</taxon>
    </lineage>
</organism>
<proteinExistence type="predicted"/>